<organism evidence="6 7">
    <name type="scientific">Neohortaea acidophila</name>
    <dbReference type="NCBI Taxonomy" id="245834"/>
    <lineage>
        <taxon>Eukaryota</taxon>
        <taxon>Fungi</taxon>
        <taxon>Dikarya</taxon>
        <taxon>Ascomycota</taxon>
        <taxon>Pezizomycotina</taxon>
        <taxon>Dothideomycetes</taxon>
        <taxon>Dothideomycetidae</taxon>
        <taxon>Mycosphaerellales</taxon>
        <taxon>Teratosphaeriaceae</taxon>
        <taxon>Neohortaea</taxon>
    </lineage>
</organism>
<dbReference type="PANTHER" id="PTHR11360">
    <property type="entry name" value="MONOCARBOXYLATE TRANSPORTER"/>
    <property type="match status" value="1"/>
</dbReference>
<evidence type="ECO:0000259" key="5">
    <source>
        <dbReference type="PROSITE" id="PS50850"/>
    </source>
</evidence>
<feature type="transmembrane region" description="Helical" evidence="4">
    <location>
        <begin position="181"/>
        <end position="204"/>
    </location>
</feature>
<evidence type="ECO:0000256" key="4">
    <source>
        <dbReference type="SAM" id="Phobius"/>
    </source>
</evidence>
<feature type="transmembrane region" description="Helical" evidence="4">
    <location>
        <begin position="289"/>
        <end position="312"/>
    </location>
</feature>
<feature type="transmembrane region" description="Helical" evidence="4">
    <location>
        <begin position="355"/>
        <end position="375"/>
    </location>
</feature>
<keyword evidence="4" id="KW-0812">Transmembrane</keyword>
<feature type="transmembrane region" description="Helical" evidence="4">
    <location>
        <begin position="248"/>
        <end position="268"/>
    </location>
</feature>
<dbReference type="GeneID" id="54475582"/>
<dbReference type="AlphaFoldDB" id="A0A6A6PJP9"/>
<keyword evidence="7" id="KW-1185">Reference proteome</keyword>
<name>A0A6A6PJP9_9PEZI</name>
<evidence type="ECO:0000256" key="1">
    <source>
        <dbReference type="ARBA" id="ARBA00004141"/>
    </source>
</evidence>
<evidence type="ECO:0000313" key="6">
    <source>
        <dbReference type="EMBL" id="KAF2480229.1"/>
    </source>
</evidence>
<feature type="region of interest" description="Disordered" evidence="3">
    <location>
        <begin position="1"/>
        <end position="44"/>
    </location>
</feature>
<dbReference type="Pfam" id="PF07690">
    <property type="entry name" value="MFS_1"/>
    <property type="match status" value="1"/>
</dbReference>
<dbReference type="SUPFAM" id="SSF103473">
    <property type="entry name" value="MFS general substrate transporter"/>
    <property type="match status" value="1"/>
</dbReference>
<feature type="transmembrane region" description="Helical" evidence="4">
    <location>
        <begin position="156"/>
        <end position="175"/>
    </location>
</feature>
<keyword evidence="4" id="KW-0472">Membrane</keyword>
<dbReference type="GO" id="GO:0016020">
    <property type="term" value="C:membrane"/>
    <property type="evidence" value="ECO:0007669"/>
    <property type="project" value="UniProtKB-SubCell"/>
</dbReference>
<feature type="domain" description="Major facilitator superfamily (MFS) profile" evidence="5">
    <location>
        <begin position="91"/>
        <end position="475"/>
    </location>
</feature>
<sequence length="482" mass="51674">MSSSSLGHVDYNINGSSEKRKDASPSATTASDIDHVRPGSSEEFEVEVVGVEKTDVASTKSKRPALSRVSSRLTTHSLRDPGPPPDGGLKAWTQVAAGWLAILVTWGWVNCFGVFQTYYTIHLPQTPSEISWIGTTQSFFTFCIGAFSGRLLDAGYFYPTIIAGSVLQLLGMFLMSISTKYWQLILTQGVLTGVGGGIIFTPCMGIMATYFSKRRALALGIASTGNSAGGLVYPVVVRELIPQLGFAWTTRILGFINLAALCIVVAFIRPRLPPHKSGPMVDWSAFTELPYVLYCIAVFNLTWNVNFTLYYVSSFGDEIVHMAFKSSAVLLIIVNGIGVPARILPAFLGDKLGQLNTITPLAIGLALVSWCWLGVTSATGLYVWTCFYGIMAAAVQCLVPATAVSLTKNMNVIGSRLGIMFSFMGLGAFTGPPIGGAIISARPTKASYVAAQCWAAAAITLCAAILVVTRMTRARGKIKIKV</sequence>
<feature type="transmembrane region" description="Helical" evidence="4">
    <location>
        <begin position="216"/>
        <end position="236"/>
    </location>
</feature>
<feature type="transmembrane region" description="Helical" evidence="4">
    <location>
        <begin position="324"/>
        <end position="343"/>
    </location>
</feature>
<dbReference type="PROSITE" id="PS50850">
    <property type="entry name" value="MFS"/>
    <property type="match status" value="1"/>
</dbReference>
<feature type="transmembrane region" description="Helical" evidence="4">
    <location>
        <begin position="446"/>
        <end position="469"/>
    </location>
</feature>
<dbReference type="Proteomes" id="UP000799767">
    <property type="component" value="Unassembled WGS sequence"/>
</dbReference>
<accession>A0A6A6PJP9</accession>
<reference evidence="6" key="1">
    <citation type="journal article" date="2020" name="Stud. Mycol.">
        <title>101 Dothideomycetes genomes: a test case for predicting lifestyles and emergence of pathogens.</title>
        <authorList>
            <person name="Haridas S."/>
            <person name="Albert R."/>
            <person name="Binder M."/>
            <person name="Bloem J."/>
            <person name="Labutti K."/>
            <person name="Salamov A."/>
            <person name="Andreopoulos B."/>
            <person name="Baker S."/>
            <person name="Barry K."/>
            <person name="Bills G."/>
            <person name="Bluhm B."/>
            <person name="Cannon C."/>
            <person name="Castanera R."/>
            <person name="Culley D."/>
            <person name="Daum C."/>
            <person name="Ezra D."/>
            <person name="Gonzalez J."/>
            <person name="Henrissat B."/>
            <person name="Kuo A."/>
            <person name="Liang C."/>
            <person name="Lipzen A."/>
            <person name="Lutzoni F."/>
            <person name="Magnuson J."/>
            <person name="Mondo S."/>
            <person name="Nolan M."/>
            <person name="Ohm R."/>
            <person name="Pangilinan J."/>
            <person name="Park H.-J."/>
            <person name="Ramirez L."/>
            <person name="Alfaro M."/>
            <person name="Sun H."/>
            <person name="Tritt A."/>
            <person name="Yoshinaga Y."/>
            <person name="Zwiers L.-H."/>
            <person name="Turgeon B."/>
            <person name="Goodwin S."/>
            <person name="Spatafora J."/>
            <person name="Crous P."/>
            <person name="Grigoriev I."/>
        </authorList>
    </citation>
    <scope>NUCLEOTIDE SEQUENCE</scope>
    <source>
        <strain evidence="6">CBS 113389</strain>
    </source>
</reference>
<evidence type="ECO:0000256" key="2">
    <source>
        <dbReference type="ARBA" id="ARBA00006727"/>
    </source>
</evidence>
<feature type="transmembrane region" description="Helical" evidence="4">
    <location>
        <begin position="381"/>
        <end position="406"/>
    </location>
</feature>
<dbReference type="GO" id="GO:0022857">
    <property type="term" value="F:transmembrane transporter activity"/>
    <property type="evidence" value="ECO:0007669"/>
    <property type="project" value="InterPro"/>
</dbReference>
<dbReference type="InterPro" id="IPR036259">
    <property type="entry name" value="MFS_trans_sf"/>
</dbReference>
<proteinExistence type="inferred from homology"/>
<feature type="transmembrane region" description="Helical" evidence="4">
    <location>
        <begin position="97"/>
        <end position="118"/>
    </location>
</feature>
<evidence type="ECO:0000256" key="3">
    <source>
        <dbReference type="SAM" id="MobiDB-lite"/>
    </source>
</evidence>
<dbReference type="RefSeq" id="XP_033586799.1">
    <property type="nucleotide sequence ID" value="XM_033734580.1"/>
</dbReference>
<feature type="transmembrane region" description="Helical" evidence="4">
    <location>
        <begin position="130"/>
        <end position="149"/>
    </location>
</feature>
<dbReference type="InterPro" id="IPR050327">
    <property type="entry name" value="Proton-linked_MCT"/>
</dbReference>
<dbReference type="Gene3D" id="1.20.1250.20">
    <property type="entry name" value="MFS general substrate transporter like domains"/>
    <property type="match status" value="2"/>
</dbReference>
<evidence type="ECO:0000313" key="7">
    <source>
        <dbReference type="Proteomes" id="UP000799767"/>
    </source>
</evidence>
<feature type="region of interest" description="Disordered" evidence="3">
    <location>
        <begin position="59"/>
        <end position="86"/>
    </location>
</feature>
<dbReference type="EMBL" id="MU001640">
    <property type="protein sequence ID" value="KAF2480229.1"/>
    <property type="molecule type" value="Genomic_DNA"/>
</dbReference>
<dbReference type="InterPro" id="IPR020846">
    <property type="entry name" value="MFS_dom"/>
</dbReference>
<dbReference type="InterPro" id="IPR011701">
    <property type="entry name" value="MFS"/>
</dbReference>
<protein>
    <submittedName>
        <fullName evidence="6">Major facilitator superfamily domain-containing protein</fullName>
    </submittedName>
</protein>
<comment type="similarity">
    <text evidence="2">Belongs to the major facilitator superfamily. Monocarboxylate porter (TC 2.A.1.13) family.</text>
</comment>
<dbReference type="PANTHER" id="PTHR11360:SF130">
    <property type="entry name" value="MAJOR FACILITATOR SUPERFAMILY (MFS) PROFILE DOMAIN-CONTAINING PROTEIN-RELATED"/>
    <property type="match status" value="1"/>
</dbReference>
<gene>
    <name evidence="6" type="ORF">BDY17DRAFT_303465</name>
</gene>
<dbReference type="OrthoDB" id="6499973at2759"/>
<keyword evidence="4" id="KW-1133">Transmembrane helix</keyword>
<feature type="transmembrane region" description="Helical" evidence="4">
    <location>
        <begin position="418"/>
        <end position="440"/>
    </location>
</feature>
<comment type="subcellular location">
    <subcellularLocation>
        <location evidence="1">Membrane</location>
        <topology evidence="1">Multi-pass membrane protein</topology>
    </subcellularLocation>
</comment>